<feature type="chain" id="PRO_5035859001" evidence="1">
    <location>
        <begin position="21"/>
        <end position="136"/>
    </location>
</feature>
<keyword evidence="1" id="KW-0732">Signal</keyword>
<keyword evidence="3" id="KW-1185">Reference proteome</keyword>
<comment type="caution">
    <text evidence="2">The sequence shown here is derived from an EMBL/GenBank/DDBJ whole genome shotgun (WGS) entry which is preliminary data.</text>
</comment>
<protein>
    <submittedName>
        <fullName evidence="2">(Atlantic silverside) hypothetical protein</fullName>
    </submittedName>
</protein>
<evidence type="ECO:0000256" key="1">
    <source>
        <dbReference type="SAM" id="SignalP"/>
    </source>
</evidence>
<dbReference type="AlphaFoldDB" id="A0A8S4BQN5"/>
<reference evidence="2" key="1">
    <citation type="submission" date="2021-05" db="EMBL/GenBank/DDBJ databases">
        <authorList>
            <person name="Tigano A."/>
        </authorList>
    </citation>
    <scope>NUCLEOTIDE SEQUENCE</scope>
</reference>
<evidence type="ECO:0000313" key="2">
    <source>
        <dbReference type="EMBL" id="CAG6014839.1"/>
    </source>
</evidence>
<dbReference type="Proteomes" id="UP000677803">
    <property type="component" value="Unassembled WGS sequence"/>
</dbReference>
<proteinExistence type="predicted"/>
<dbReference type="OrthoDB" id="8940690at2759"/>
<organism evidence="2 3">
    <name type="scientific">Menidia menidia</name>
    <name type="common">Atlantic silverside</name>
    <dbReference type="NCBI Taxonomy" id="238744"/>
    <lineage>
        <taxon>Eukaryota</taxon>
        <taxon>Metazoa</taxon>
        <taxon>Chordata</taxon>
        <taxon>Craniata</taxon>
        <taxon>Vertebrata</taxon>
        <taxon>Euteleostomi</taxon>
        <taxon>Actinopterygii</taxon>
        <taxon>Neopterygii</taxon>
        <taxon>Teleostei</taxon>
        <taxon>Neoteleostei</taxon>
        <taxon>Acanthomorphata</taxon>
        <taxon>Ovalentaria</taxon>
        <taxon>Atherinomorphae</taxon>
        <taxon>Atheriniformes</taxon>
        <taxon>Atherinopsidae</taxon>
        <taxon>Menidiinae</taxon>
        <taxon>Menidia</taxon>
    </lineage>
</organism>
<evidence type="ECO:0000313" key="3">
    <source>
        <dbReference type="Proteomes" id="UP000677803"/>
    </source>
</evidence>
<name>A0A8S4BQN5_9TELE</name>
<dbReference type="EMBL" id="CAJRST010038888">
    <property type="protein sequence ID" value="CAG6014839.1"/>
    <property type="molecule type" value="Genomic_DNA"/>
</dbReference>
<sequence length="136" mass="14714">MNPKLILALVLVLQVSTSLCDVPPPSQELVDKYEAMKSVFYKRLLNAYSKLQATVGATENGQGAREFLEAMQGKPELQALVKVASGVGSEAAPLVEKARMTLLGVYEQYLRPHVGDSLGSAIDQIKVVLDQVMPAE</sequence>
<accession>A0A8S4BQN5</accession>
<feature type="signal peptide" evidence="1">
    <location>
        <begin position="1"/>
        <end position="20"/>
    </location>
</feature>
<gene>
    <name evidence="2" type="ORF">MMEN_LOCUS19376</name>
</gene>